<feature type="domain" description="ABC transmembrane type-1" evidence="11">
    <location>
        <begin position="57"/>
        <end position="318"/>
    </location>
</feature>
<dbReference type="InterPro" id="IPR017871">
    <property type="entry name" value="ABC_transporter-like_CS"/>
</dbReference>
<feature type="transmembrane region" description="Helical" evidence="9">
    <location>
        <begin position="292"/>
        <end position="316"/>
    </location>
</feature>
<feature type="transmembrane region" description="Helical" evidence="9">
    <location>
        <begin position="261"/>
        <end position="280"/>
    </location>
</feature>
<dbReference type="SUPFAM" id="SSF90123">
    <property type="entry name" value="ABC transporter transmembrane region"/>
    <property type="match status" value="1"/>
</dbReference>
<evidence type="ECO:0000313" key="12">
    <source>
        <dbReference type="EMBL" id="PJF35909.1"/>
    </source>
</evidence>
<dbReference type="FunFam" id="3.40.50.300:FF:000221">
    <property type="entry name" value="Multidrug ABC transporter ATP-binding protein"/>
    <property type="match status" value="1"/>
</dbReference>
<keyword evidence="2" id="KW-0813">Transport</keyword>
<dbReference type="GO" id="GO:0016887">
    <property type="term" value="F:ATP hydrolysis activity"/>
    <property type="evidence" value="ECO:0007669"/>
    <property type="project" value="InterPro"/>
</dbReference>
<accession>A0A2M8PEC8</accession>
<dbReference type="SMART" id="SM00382">
    <property type="entry name" value="AAA"/>
    <property type="match status" value="1"/>
</dbReference>
<sequence>MSNAVRSEFSVANAYRYDRRSAVRWLIAHVMRYKWFFIATLLLYIGTYAAYTASEALIGQAIGAVIAPESLALLPTIALSVLGLKLADSILSLIGILSIETIAQRLEVDAREELYVNLLGKSQTFHNQQRVGDIMARATEDVQQLNGMINPGVAITLETAIGIAVPLIFIAALRLELLLVPLVFIALYVVAVVRYVRRLNPMVRRQREQFGKMNANLEETISGIEVVKASAQEAFERRKFRLAASLFRDYFVRQGYIEARYLPVLLFGIAFGLAFIHGMLLYQQGALSLGDVIALMGIMGVLRWPTFASIFSIALVQAGVEGARRIVNILNTETELDQNSGGYNQPIRGQVTFENVSFGYGRTHTLHNISFTVQPGQTVAIVGQTGSGKSTLTQLINRTYDVTHGRVLIDGVDVRQWDLNALRSQIGKIEQDVFLFSRSIAENIAFGVPNATQEQIEQAARMAQAHEFIMSFKDGYRTLVGERGVTLSGGQRQRIALARAFLSNPRILILDDSTSAIDSATEDQIQKAIRQVQQGRTTFLITHRLSQIRWADVILVLDAGALVASGTHDELLRRSPHYRRIFARYDIALPPLETSAAD</sequence>
<dbReference type="EMBL" id="PGTM01000098">
    <property type="protein sequence ID" value="PJF35909.1"/>
    <property type="molecule type" value="Genomic_DNA"/>
</dbReference>
<name>A0A2M8PEC8_9CHLR</name>
<dbReference type="InterPro" id="IPR039421">
    <property type="entry name" value="Type_1_exporter"/>
</dbReference>
<dbReference type="InterPro" id="IPR011527">
    <property type="entry name" value="ABC1_TM_dom"/>
</dbReference>
<dbReference type="PANTHER" id="PTHR43394">
    <property type="entry name" value="ATP-DEPENDENT PERMEASE MDL1, MITOCHONDRIAL"/>
    <property type="match status" value="1"/>
</dbReference>
<evidence type="ECO:0000256" key="6">
    <source>
        <dbReference type="ARBA" id="ARBA00022840"/>
    </source>
</evidence>
<feature type="transmembrane region" description="Helical" evidence="9">
    <location>
        <begin position="178"/>
        <end position="196"/>
    </location>
</feature>
<evidence type="ECO:0000256" key="9">
    <source>
        <dbReference type="SAM" id="Phobius"/>
    </source>
</evidence>
<reference evidence="12 13" key="1">
    <citation type="submission" date="2017-11" db="EMBL/GenBank/DDBJ databases">
        <title>Evolution of Phototrophy in the Chloroflexi Phylum Driven by Horizontal Gene Transfer.</title>
        <authorList>
            <person name="Ward L.M."/>
            <person name="Hemp J."/>
            <person name="Shih P.M."/>
            <person name="Mcglynn S.E."/>
            <person name="Fischer W."/>
        </authorList>
    </citation>
    <scope>NUCLEOTIDE SEQUENCE [LARGE SCALE GENOMIC DNA]</scope>
    <source>
        <strain evidence="12">JP3_13</strain>
    </source>
</reference>
<dbReference type="GO" id="GO:0005524">
    <property type="term" value="F:ATP binding"/>
    <property type="evidence" value="ECO:0007669"/>
    <property type="project" value="UniProtKB-KW"/>
</dbReference>
<evidence type="ECO:0000256" key="7">
    <source>
        <dbReference type="ARBA" id="ARBA00022989"/>
    </source>
</evidence>
<keyword evidence="6 12" id="KW-0067">ATP-binding</keyword>
<evidence type="ECO:0000256" key="3">
    <source>
        <dbReference type="ARBA" id="ARBA00022475"/>
    </source>
</evidence>
<dbReference type="InterPro" id="IPR027417">
    <property type="entry name" value="P-loop_NTPase"/>
</dbReference>
<feature type="transmembrane region" description="Helical" evidence="9">
    <location>
        <begin position="33"/>
        <end position="51"/>
    </location>
</feature>
<protein>
    <submittedName>
        <fullName evidence="12">ABC transporter ATP-binding protein</fullName>
    </submittedName>
</protein>
<evidence type="ECO:0000256" key="2">
    <source>
        <dbReference type="ARBA" id="ARBA00022448"/>
    </source>
</evidence>
<evidence type="ECO:0000256" key="8">
    <source>
        <dbReference type="ARBA" id="ARBA00023136"/>
    </source>
</evidence>
<gene>
    <name evidence="12" type="ORF">CUN49_08185</name>
</gene>
<dbReference type="Pfam" id="PF00664">
    <property type="entry name" value="ABC_membrane"/>
    <property type="match status" value="1"/>
</dbReference>
<dbReference type="PANTHER" id="PTHR43394:SF1">
    <property type="entry name" value="ATP-BINDING CASSETTE SUB-FAMILY B MEMBER 10, MITOCHONDRIAL"/>
    <property type="match status" value="1"/>
</dbReference>
<feature type="transmembrane region" description="Helical" evidence="9">
    <location>
        <begin position="153"/>
        <end position="172"/>
    </location>
</feature>
<dbReference type="PROSITE" id="PS00211">
    <property type="entry name" value="ABC_TRANSPORTER_1"/>
    <property type="match status" value="1"/>
</dbReference>
<keyword evidence="5" id="KW-0547">Nucleotide-binding</keyword>
<dbReference type="PROSITE" id="PS50929">
    <property type="entry name" value="ABC_TM1F"/>
    <property type="match status" value="1"/>
</dbReference>
<dbReference type="InterPro" id="IPR003593">
    <property type="entry name" value="AAA+_ATPase"/>
</dbReference>
<evidence type="ECO:0000256" key="1">
    <source>
        <dbReference type="ARBA" id="ARBA00004651"/>
    </source>
</evidence>
<dbReference type="InterPro" id="IPR036640">
    <property type="entry name" value="ABC1_TM_sf"/>
</dbReference>
<keyword evidence="8 9" id="KW-0472">Membrane</keyword>
<organism evidence="12 13">
    <name type="scientific">Candidatus Thermofonsia Clade 1 bacterium</name>
    <dbReference type="NCBI Taxonomy" id="2364210"/>
    <lineage>
        <taxon>Bacteria</taxon>
        <taxon>Bacillati</taxon>
        <taxon>Chloroflexota</taxon>
        <taxon>Candidatus Thermofontia</taxon>
        <taxon>Candidatus Thermofonsia Clade 1</taxon>
    </lineage>
</organism>
<dbReference type="Pfam" id="PF00005">
    <property type="entry name" value="ABC_tran"/>
    <property type="match status" value="1"/>
</dbReference>
<keyword evidence="4 9" id="KW-0812">Transmembrane</keyword>
<proteinExistence type="predicted"/>
<dbReference type="AlphaFoldDB" id="A0A2M8PEC8"/>
<comment type="caution">
    <text evidence="12">The sequence shown here is derived from an EMBL/GenBank/DDBJ whole genome shotgun (WGS) entry which is preliminary data.</text>
</comment>
<dbReference type="Gene3D" id="3.40.50.300">
    <property type="entry name" value="P-loop containing nucleotide triphosphate hydrolases"/>
    <property type="match status" value="1"/>
</dbReference>
<evidence type="ECO:0000313" key="13">
    <source>
        <dbReference type="Proteomes" id="UP000229681"/>
    </source>
</evidence>
<dbReference type="GO" id="GO:0015421">
    <property type="term" value="F:ABC-type oligopeptide transporter activity"/>
    <property type="evidence" value="ECO:0007669"/>
    <property type="project" value="TreeGrafter"/>
</dbReference>
<dbReference type="PROSITE" id="PS50893">
    <property type="entry name" value="ABC_TRANSPORTER_2"/>
    <property type="match status" value="1"/>
</dbReference>
<feature type="domain" description="ABC transporter" evidence="10">
    <location>
        <begin position="351"/>
        <end position="584"/>
    </location>
</feature>
<dbReference type="Gene3D" id="1.20.1560.10">
    <property type="entry name" value="ABC transporter type 1, transmembrane domain"/>
    <property type="match status" value="1"/>
</dbReference>
<evidence type="ECO:0000256" key="4">
    <source>
        <dbReference type="ARBA" id="ARBA00022692"/>
    </source>
</evidence>
<dbReference type="GO" id="GO:0005886">
    <property type="term" value="C:plasma membrane"/>
    <property type="evidence" value="ECO:0007669"/>
    <property type="project" value="UniProtKB-SubCell"/>
</dbReference>
<dbReference type="SUPFAM" id="SSF52540">
    <property type="entry name" value="P-loop containing nucleoside triphosphate hydrolases"/>
    <property type="match status" value="1"/>
</dbReference>
<feature type="transmembrane region" description="Helical" evidence="9">
    <location>
        <begin position="57"/>
        <end position="84"/>
    </location>
</feature>
<comment type="subcellular location">
    <subcellularLocation>
        <location evidence="1">Cell membrane</location>
        <topology evidence="1">Multi-pass membrane protein</topology>
    </subcellularLocation>
</comment>
<keyword evidence="7 9" id="KW-1133">Transmembrane helix</keyword>
<evidence type="ECO:0000259" key="10">
    <source>
        <dbReference type="PROSITE" id="PS50893"/>
    </source>
</evidence>
<evidence type="ECO:0000256" key="5">
    <source>
        <dbReference type="ARBA" id="ARBA00022741"/>
    </source>
</evidence>
<keyword evidence="3" id="KW-1003">Cell membrane</keyword>
<dbReference type="InterPro" id="IPR003439">
    <property type="entry name" value="ABC_transporter-like_ATP-bd"/>
</dbReference>
<evidence type="ECO:0000259" key="11">
    <source>
        <dbReference type="PROSITE" id="PS50929"/>
    </source>
</evidence>
<dbReference type="Proteomes" id="UP000229681">
    <property type="component" value="Unassembled WGS sequence"/>
</dbReference>